<feature type="region of interest" description="Disordered" evidence="1">
    <location>
        <begin position="250"/>
        <end position="274"/>
    </location>
</feature>
<dbReference type="EMBL" id="JAVXUP010000015">
    <property type="protein sequence ID" value="KAK3042893.1"/>
    <property type="molecule type" value="Genomic_DNA"/>
</dbReference>
<evidence type="ECO:0000256" key="1">
    <source>
        <dbReference type="SAM" id="MobiDB-lite"/>
    </source>
</evidence>
<accession>A0AA88XHL6</accession>
<dbReference type="AlphaFoldDB" id="A0AA88XHL6"/>
<sequence>MRSRPNKRNKELWCHYHNDHGHTTDNCGSLKRAIEALIKQGQLRKFIAHKDGRQQTPPEVDEREDREEHTGIISTISGGLAAGGSSRKSRKAYAREVCITSQNPSKKQKTASVPAISFSYEDLKYVKTPHDDPLVVTIKAGNFEVKRVLVDNGSSVEILFYDAFKKMNIPMDRLRKMDSPLYGFSNYSVAVEGIIALPVAIRTPPTQANLMFDFVVVKVPTAQRHIGTTGTQPVVGCGVNLPPQNEISYRKRDRRGERRPDNSPSVLRDFMPIEEQRSTHYRRSPRRYKDVKGEPVENLVSIEVYPGDEDKTVRIGSNLKEDIKLELTSFDELKTYLTSPPLLSKPFPGEDLFLYLSVTEVTVSAVLVREGDEVQKPIYYVSKVLQDVETRYPKIDRIALALITSARRLRPYF</sequence>
<proteinExistence type="predicted"/>
<dbReference type="Pfam" id="PF17919">
    <property type="entry name" value="RT_RNaseH_2"/>
    <property type="match status" value="1"/>
</dbReference>
<keyword evidence="4" id="KW-1185">Reference proteome</keyword>
<dbReference type="InterPro" id="IPR041577">
    <property type="entry name" value="RT_RNaseH_2"/>
</dbReference>
<dbReference type="SUPFAM" id="SSF56672">
    <property type="entry name" value="DNA/RNA polymerases"/>
    <property type="match status" value="1"/>
</dbReference>
<protein>
    <recommendedName>
        <fullName evidence="2">Reverse transcriptase/retrotransposon-derived protein RNase H-like domain-containing protein</fullName>
    </recommendedName>
</protein>
<dbReference type="InterPro" id="IPR043502">
    <property type="entry name" value="DNA/RNA_pol_sf"/>
</dbReference>
<dbReference type="PANTHER" id="PTHR33240">
    <property type="entry name" value="OS08G0508500 PROTEIN"/>
    <property type="match status" value="1"/>
</dbReference>
<evidence type="ECO:0000313" key="4">
    <source>
        <dbReference type="Proteomes" id="UP001188597"/>
    </source>
</evidence>
<evidence type="ECO:0000313" key="3">
    <source>
        <dbReference type="EMBL" id="KAK3042893.1"/>
    </source>
</evidence>
<feature type="compositionally biased region" description="Basic and acidic residues" evidence="1">
    <location>
        <begin position="250"/>
        <end position="261"/>
    </location>
</feature>
<gene>
    <name evidence="3" type="ORF">RJ639_001166</name>
</gene>
<organism evidence="3 4">
    <name type="scientific">Escallonia herrerae</name>
    <dbReference type="NCBI Taxonomy" id="1293975"/>
    <lineage>
        <taxon>Eukaryota</taxon>
        <taxon>Viridiplantae</taxon>
        <taxon>Streptophyta</taxon>
        <taxon>Embryophyta</taxon>
        <taxon>Tracheophyta</taxon>
        <taxon>Spermatophyta</taxon>
        <taxon>Magnoliopsida</taxon>
        <taxon>eudicotyledons</taxon>
        <taxon>Gunneridae</taxon>
        <taxon>Pentapetalae</taxon>
        <taxon>asterids</taxon>
        <taxon>campanulids</taxon>
        <taxon>Escalloniales</taxon>
        <taxon>Escalloniaceae</taxon>
        <taxon>Escallonia</taxon>
    </lineage>
</organism>
<comment type="caution">
    <text evidence="3">The sequence shown here is derived from an EMBL/GenBank/DDBJ whole genome shotgun (WGS) entry which is preliminary data.</text>
</comment>
<dbReference type="Proteomes" id="UP001188597">
    <property type="component" value="Unassembled WGS sequence"/>
</dbReference>
<name>A0AA88XHL6_9ASTE</name>
<feature type="region of interest" description="Disordered" evidence="1">
    <location>
        <begin position="49"/>
        <end position="68"/>
    </location>
</feature>
<reference evidence="3" key="1">
    <citation type="submission" date="2022-12" db="EMBL/GenBank/DDBJ databases">
        <title>Draft genome assemblies for two species of Escallonia (Escalloniales).</title>
        <authorList>
            <person name="Chanderbali A."/>
            <person name="Dervinis C."/>
            <person name="Anghel I."/>
            <person name="Soltis D."/>
            <person name="Soltis P."/>
            <person name="Zapata F."/>
        </authorList>
    </citation>
    <scope>NUCLEOTIDE SEQUENCE</scope>
    <source>
        <strain evidence="3">UCBG64.0493</strain>
        <tissue evidence="3">Leaf</tissue>
    </source>
</reference>
<feature type="domain" description="Reverse transcriptase/retrotransposon-derived protein RNase H-like" evidence="2">
    <location>
        <begin position="328"/>
        <end position="413"/>
    </location>
</feature>
<dbReference type="PANTHER" id="PTHR33240:SF8">
    <property type="entry name" value="OS03G0439900 PROTEIN"/>
    <property type="match status" value="1"/>
</dbReference>
<dbReference type="CDD" id="cd00303">
    <property type="entry name" value="retropepsin_like"/>
    <property type="match status" value="1"/>
</dbReference>
<evidence type="ECO:0000259" key="2">
    <source>
        <dbReference type="Pfam" id="PF17919"/>
    </source>
</evidence>